<name>A0A396H153_MEDTR</name>
<proteinExistence type="predicted"/>
<feature type="chain" id="PRO_5017447131" description="Transmembrane protein" evidence="1">
    <location>
        <begin position="18"/>
        <end position="82"/>
    </location>
</feature>
<dbReference type="EMBL" id="PSQE01000007">
    <property type="protein sequence ID" value="RHN46201.1"/>
    <property type="molecule type" value="Genomic_DNA"/>
</dbReference>
<evidence type="ECO:0008006" key="4">
    <source>
        <dbReference type="Google" id="ProtNLM"/>
    </source>
</evidence>
<protein>
    <recommendedName>
        <fullName evidence="4">Transmembrane protein</fullName>
    </recommendedName>
</protein>
<feature type="signal peptide" evidence="1">
    <location>
        <begin position="1"/>
        <end position="17"/>
    </location>
</feature>
<dbReference type="Gramene" id="rna40651">
    <property type="protein sequence ID" value="RHN46201.1"/>
    <property type="gene ID" value="gene40651"/>
</dbReference>
<comment type="caution">
    <text evidence="2">The sequence shown here is derived from an EMBL/GenBank/DDBJ whole genome shotgun (WGS) entry which is preliminary data.</text>
</comment>
<keyword evidence="1" id="KW-0732">Signal</keyword>
<evidence type="ECO:0000256" key="1">
    <source>
        <dbReference type="SAM" id="SignalP"/>
    </source>
</evidence>
<reference evidence="3" key="1">
    <citation type="journal article" date="2018" name="Nat. Plants">
        <title>Whole-genome landscape of Medicago truncatula symbiotic genes.</title>
        <authorList>
            <person name="Pecrix Y."/>
            <person name="Staton S.E."/>
            <person name="Sallet E."/>
            <person name="Lelandais-Briere C."/>
            <person name="Moreau S."/>
            <person name="Carrere S."/>
            <person name="Blein T."/>
            <person name="Jardinaud M.F."/>
            <person name="Latrasse D."/>
            <person name="Zouine M."/>
            <person name="Zahm M."/>
            <person name="Kreplak J."/>
            <person name="Mayjonade B."/>
            <person name="Satge C."/>
            <person name="Perez M."/>
            <person name="Cauet S."/>
            <person name="Marande W."/>
            <person name="Chantry-Darmon C."/>
            <person name="Lopez-Roques C."/>
            <person name="Bouchez O."/>
            <person name="Berard A."/>
            <person name="Debelle F."/>
            <person name="Munos S."/>
            <person name="Bendahmane A."/>
            <person name="Berges H."/>
            <person name="Niebel A."/>
            <person name="Buitink J."/>
            <person name="Frugier F."/>
            <person name="Benhamed M."/>
            <person name="Crespi M."/>
            <person name="Gouzy J."/>
            <person name="Gamas P."/>
        </authorList>
    </citation>
    <scope>NUCLEOTIDE SEQUENCE [LARGE SCALE GENOMIC DNA]</scope>
    <source>
        <strain evidence="3">cv. Jemalong A17</strain>
    </source>
</reference>
<evidence type="ECO:0000313" key="3">
    <source>
        <dbReference type="Proteomes" id="UP000265566"/>
    </source>
</evidence>
<organism evidence="2 3">
    <name type="scientific">Medicago truncatula</name>
    <name type="common">Barrel medic</name>
    <name type="synonym">Medicago tribuloides</name>
    <dbReference type="NCBI Taxonomy" id="3880"/>
    <lineage>
        <taxon>Eukaryota</taxon>
        <taxon>Viridiplantae</taxon>
        <taxon>Streptophyta</taxon>
        <taxon>Embryophyta</taxon>
        <taxon>Tracheophyta</taxon>
        <taxon>Spermatophyta</taxon>
        <taxon>Magnoliopsida</taxon>
        <taxon>eudicotyledons</taxon>
        <taxon>Gunneridae</taxon>
        <taxon>Pentapetalae</taxon>
        <taxon>rosids</taxon>
        <taxon>fabids</taxon>
        <taxon>Fabales</taxon>
        <taxon>Fabaceae</taxon>
        <taxon>Papilionoideae</taxon>
        <taxon>50 kb inversion clade</taxon>
        <taxon>NPAAA clade</taxon>
        <taxon>Hologalegina</taxon>
        <taxon>IRL clade</taxon>
        <taxon>Trifolieae</taxon>
        <taxon>Medicago</taxon>
    </lineage>
</organism>
<dbReference type="Proteomes" id="UP000265566">
    <property type="component" value="Chromosome 7"/>
</dbReference>
<gene>
    <name evidence="2" type="ORF">MtrunA17_Chr7g0239621</name>
</gene>
<accession>A0A396H153</accession>
<dbReference type="AlphaFoldDB" id="A0A396H153"/>
<sequence length="82" mass="9780">MMMEHHLTFFTMFLVLSLHLKTNKMRFRGVVSGLRNILYCFHSSRCNSHLSKIIQLYRCFECFLVRNHVNRPIKTSCEGSRI</sequence>
<evidence type="ECO:0000313" key="2">
    <source>
        <dbReference type="EMBL" id="RHN46201.1"/>
    </source>
</evidence>